<reference evidence="4" key="1">
    <citation type="journal article" date="2019" name="Nat. Commun.">
        <title>Genome-wide association mapping of date palm fruit traits.</title>
        <authorList>
            <person name="Hazzouri K.M."/>
            <person name="Gros-Balthazard M."/>
            <person name="Flowers J.M."/>
            <person name="Copetti D."/>
            <person name="Lemansour A."/>
            <person name="Lebrun M."/>
            <person name="Masmoudi K."/>
            <person name="Ferrand S."/>
            <person name="Dhar M.I."/>
            <person name="Fresquez Z.A."/>
            <person name="Rosas U."/>
            <person name="Zhang J."/>
            <person name="Talag J."/>
            <person name="Lee S."/>
            <person name="Kudrna D."/>
            <person name="Powell R.F."/>
            <person name="Leitch I.J."/>
            <person name="Krueger R.R."/>
            <person name="Wing R.A."/>
            <person name="Amiri K.M.A."/>
            <person name="Purugganan M.D."/>
        </authorList>
    </citation>
    <scope>NUCLEOTIDE SEQUENCE [LARGE SCALE GENOMIC DNA]</scope>
    <source>
        <strain evidence="4">cv. Khalas</strain>
    </source>
</reference>
<dbReference type="InterPro" id="IPR036291">
    <property type="entry name" value="NAD(P)-bd_dom_sf"/>
</dbReference>
<evidence type="ECO:0000256" key="2">
    <source>
        <dbReference type="ARBA" id="ARBA00023002"/>
    </source>
</evidence>
<evidence type="ECO:0000313" key="5">
    <source>
        <dbReference type="RefSeq" id="XP_008788568.2"/>
    </source>
</evidence>
<dbReference type="Gene3D" id="3.40.50.720">
    <property type="entry name" value="NAD(P)-binding Rossmann-like Domain"/>
    <property type="match status" value="1"/>
</dbReference>
<feature type="domain" description="NmrA-like" evidence="3">
    <location>
        <begin position="4"/>
        <end position="309"/>
    </location>
</feature>
<dbReference type="Gene3D" id="3.90.25.10">
    <property type="entry name" value="UDP-galactose 4-epimerase, domain 1"/>
    <property type="match status" value="1"/>
</dbReference>
<dbReference type="AlphaFoldDB" id="A0A8B7BZH7"/>
<dbReference type="InterPro" id="IPR050608">
    <property type="entry name" value="NmrA-type/Isoflavone_red_sf"/>
</dbReference>
<keyword evidence="2" id="KW-0560">Oxidoreductase</keyword>
<dbReference type="KEGG" id="pda:103706284"/>
<gene>
    <name evidence="5" type="primary">LOC103706284</name>
</gene>
<organism evidence="4 5">
    <name type="scientific">Phoenix dactylifera</name>
    <name type="common">Date palm</name>
    <dbReference type="NCBI Taxonomy" id="42345"/>
    <lineage>
        <taxon>Eukaryota</taxon>
        <taxon>Viridiplantae</taxon>
        <taxon>Streptophyta</taxon>
        <taxon>Embryophyta</taxon>
        <taxon>Tracheophyta</taxon>
        <taxon>Spermatophyta</taxon>
        <taxon>Magnoliopsida</taxon>
        <taxon>Liliopsida</taxon>
        <taxon>Arecaceae</taxon>
        <taxon>Coryphoideae</taxon>
        <taxon>Phoeniceae</taxon>
        <taxon>Phoenix</taxon>
    </lineage>
</organism>
<protein>
    <submittedName>
        <fullName evidence="5">Isoflavone reductase-like protein</fullName>
    </submittedName>
</protein>
<dbReference type="GO" id="GO:0016491">
    <property type="term" value="F:oxidoreductase activity"/>
    <property type="evidence" value="ECO:0007669"/>
    <property type="project" value="UniProtKB-KW"/>
</dbReference>
<dbReference type="PANTHER" id="PTHR43349">
    <property type="entry name" value="PINORESINOL REDUCTASE-RELATED"/>
    <property type="match status" value="1"/>
</dbReference>
<dbReference type="Proteomes" id="UP000228380">
    <property type="component" value="Chromosome 2"/>
</dbReference>
<reference evidence="5" key="2">
    <citation type="submission" date="2025-08" db="UniProtKB">
        <authorList>
            <consortium name="RefSeq"/>
        </authorList>
    </citation>
    <scope>IDENTIFICATION</scope>
    <source>
        <tissue evidence="5">Young leaves</tissue>
    </source>
</reference>
<dbReference type="SUPFAM" id="SSF51735">
    <property type="entry name" value="NAD(P)-binding Rossmann-fold domains"/>
    <property type="match status" value="1"/>
</dbReference>
<evidence type="ECO:0000313" key="4">
    <source>
        <dbReference type="Proteomes" id="UP000228380"/>
    </source>
</evidence>
<name>A0A8B7BZH7_PHODC</name>
<proteinExistence type="predicted"/>
<dbReference type="OrthoDB" id="419598at2759"/>
<dbReference type="InterPro" id="IPR008030">
    <property type="entry name" value="NmrA-like"/>
</dbReference>
<dbReference type="CDD" id="cd05259">
    <property type="entry name" value="PCBER_SDR_a"/>
    <property type="match status" value="1"/>
</dbReference>
<keyword evidence="1" id="KW-0521">NADP</keyword>
<evidence type="ECO:0000256" key="1">
    <source>
        <dbReference type="ARBA" id="ARBA00022857"/>
    </source>
</evidence>
<dbReference type="RefSeq" id="XP_008788568.2">
    <property type="nucleotide sequence ID" value="XM_008790346.2"/>
</dbReference>
<accession>A0A8B7BZH7</accession>
<sequence length="313" mass="34835">MAEESKILIIGGTGYMGKHLVEASVRLGHPTFALVRERTLASDPEKAKLIEAFRNSGVVLLYGDLYDQERLVEAIKKVDVVISALGHESPKKLADQVNIISAIKQAGTIKRFFPSEFGLDVGRIELMEPAKTQLGVKAQIREAIKEAGIPYTIVSSNLGGAYYFLRRIGQIEPMEPPTDKILVLGDGNSKVIFVGEEDVATYTIKAADDPRTLNKILYIRPPANIYSHNQLISLWERKSGKTFERIHVSEEEIFRKIQESPPPLNFGYAIAHAAFVKGETTNFEIDPLIGVEASELCPDVKYTTVDEFVDRYI</sequence>
<keyword evidence="4" id="KW-1185">Reference proteome</keyword>
<dbReference type="GeneID" id="103706284"/>
<dbReference type="Pfam" id="PF05368">
    <property type="entry name" value="NmrA"/>
    <property type="match status" value="1"/>
</dbReference>
<dbReference type="PANTHER" id="PTHR43349:SF30">
    <property type="entry name" value="NMRA-LIKE DOMAIN-CONTAINING PROTEIN"/>
    <property type="match status" value="1"/>
</dbReference>
<dbReference type="InterPro" id="IPR045312">
    <property type="entry name" value="PCBER-like"/>
</dbReference>
<evidence type="ECO:0000259" key="3">
    <source>
        <dbReference type="Pfam" id="PF05368"/>
    </source>
</evidence>